<sequence length="102" mass="11881">MDAQVRDNREKHRFERQIHDGMWAAAYYRLEDEQFVFFKVEVPEFASQGIGAALIEGVFDILREEGKKAVIRCSFMHSFLQTHPEYNDLVDSALSSRKQKNG</sequence>
<feature type="domain" description="N-acetyltransferase" evidence="1">
    <location>
        <begin position="6"/>
        <end position="91"/>
    </location>
</feature>
<proteinExistence type="predicted"/>
<dbReference type="EMBL" id="QPJM01000009">
    <property type="protein sequence ID" value="RCW81929.1"/>
    <property type="molecule type" value="Genomic_DNA"/>
</dbReference>
<evidence type="ECO:0000259" key="1">
    <source>
        <dbReference type="PROSITE" id="PS51729"/>
    </source>
</evidence>
<evidence type="ECO:0000313" key="2">
    <source>
        <dbReference type="EMBL" id="RCW81929.1"/>
    </source>
</evidence>
<dbReference type="Proteomes" id="UP000253324">
    <property type="component" value="Unassembled WGS sequence"/>
</dbReference>
<keyword evidence="3" id="KW-1185">Reference proteome</keyword>
<dbReference type="Pfam" id="PF14542">
    <property type="entry name" value="Acetyltransf_CG"/>
    <property type="match status" value="1"/>
</dbReference>
<dbReference type="AlphaFoldDB" id="A0A368YQP2"/>
<organism evidence="2 3">
    <name type="scientific">Phyllobacterium bourgognense</name>
    <dbReference type="NCBI Taxonomy" id="314236"/>
    <lineage>
        <taxon>Bacteria</taxon>
        <taxon>Pseudomonadati</taxon>
        <taxon>Pseudomonadota</taxon>
        <taxon>Alphaproteobacteria</taxon>
        <taxon>Hyphomicrobiales</taxon>
        <taxon>Phyllobacteriaceae</taxon>
        <taxon>Phyllobacterium</taxon>
    </lineage>
</organism>
<gene>
    <name evidence="2" type="ORF">C7476_109111</name>
</gene>
<reference evidence="2 3" key="1">
    <citation type="submission" date="2018-07" db="EMBL/GenBank/DDBJ databases">
        <title>Genomic Encyclopedia of Type Strains, Phase III (KMG-III): the genomes of soil and plant-associated and newly described type strains.</title>
        <authorList>
            <person name="Whitman W."/>
        </authorList>
    </citation>
    <scope>NUCLEOTIDE SEQUENCE [LARGE SCALE GENOMIC DNA]</scope>
    <source>
        <strain evidence="2 3">31-25a</strain>
    </source>
</reference>
<dbReference type="PROSITE" id="PS51729">
    <property type="entry name" value="GNAT_YJDJ"/>
    <property type="match status" value="1"/>
</dbReference>
<dbReference type="InterPro" id="IPR045057">
    <property type="entry name" value="Gcn5-rel_NAT"/>
</dbReference>
<dbReference type="Gene3D" id="3.40.630.30">
    <property type="match status" value="1"/>
</dbReference>
<name>A0A368YQP2_9HYPH</name>
<dbReference type="PANTHER" id="PTHR31435:SF10">
    <property type="entry name" value="BSR4717 PROTEIN"/>
    <property type="match status" value="1"/>
</dbReference>
<accession>A0A368YQP2</accession>
<evidence type="ECO:0000313" key="3">
    <source>
        <dbReference type="Proteomes" id="UP000253324"/>
    </source>
</evidence>
<dbReference type="RefSeq" id="WP_114430962.1">
    <property type="nucleotide sequence ID" value="NZ_QPJM01000009.1"/>
</dbReference>
<dbReference type="SUPFAM" id="SSF55729">
    <property type="entry name" value="Acyl-CoA N-acyltransferases (Nat)"/>
    <property type="match status" value="1"/>
</dbReference>
<dbReference type="PANTHER" id="PTHR31435">
    <property type="entry name" value="PROTEIN NATD1"/>
    <property type="match status" value="1"/>
</dbReference>
<dbReference type="InterPro" id="IPR016181">
    <property type="entry name" value="Acyl_CoA_acyltransferase"/>
</dbReference>
<protein>
    <recommendedName>
        <fullName evidence="1">N-acetyltransferase domain-containing protein</fullName>
    </recommendedName>
</protein>
<dbReference type="OrthoDB" id="9800945at2"/>
<comment type="caution">
    <text evidence="2">The sequence shown here is derived from an EMBL/GenBank/DDBJ whole genome shotgun (WGS) entry which is preliminary data.</text>
</comment>
<dbReference type="InterPro" id="IPR031165">
    <property type="entry name" value="GNAT_YJDJ"/>
</dbReference>